<dbReference type="EMBL" id="JADCJZ010000001">
    <property type="protein sequence ID" value="MBE5024006.1"/>
    <property type="molecule type" value="Genomic_DNA"/>
</dbReference>
<dbReference type="CDD" id="cd08946">
    <property type="entry name" value="SDR_e"/>
    <property type="match status" value="1"/>
</dbReference>
<keyword evidence="3" id="KW-1185">Reference proteome</keyword>
<proteinExistence type="predicted"/>
<protein>
    <submittedName>
        <fullName evidence="2">NAD(P)-dependent oxidoreductase</fullName>
    </submittedName>
</protein>
<accession>A0ABR9QSE8</accession>
<dbReference type="Gene3D" id="3.40.50.720">
    <property type="entry name" value="NAD(P)-binding Rossmann-like Domain"/>
    <property type="match status" value="1"/>
</dbReference>
<dbReference type="InterPro" id="IPR050177">
    <property type="entry name" value="Lipid_A_modif_metabolic_enz"/>
</dbReference>
<dbReference type="Pfam" id="PF01370">
    <property type="entry name" value="Epimerase"/>
    <property type="match status" value="1"/>
</dbReference>
<reference evidence="2 3" key="1">
    <citation type="submission" date="2020-10" db="EMBL/GenBank/DDBJ databases">
        <title>ChiBAC.</title>
        <authorList>
            <person name="Zenner C."/>
            <person name="Hitch T.C.A."/>
            <person name="Clavel T."/>
        </authorList>
    </citation>
    <scope>NUCLEOTIDE SEQUENCE [LARGE SCALE GENOMIC DNA]</scope>
    <source>
        <strain evidence="2 3">DSM 107455</strain>
    </source>
</reference>
<dbReference type="RefSeq" id="WP_193529403.1">
    <property type="nucleotide sequence ID" value="NZ_JADCJZ010000001.1"/>
</dbReference>
<comment type="caution">
    <text evidence="2">The sequence shown here is derived from an EMBL/GenBank/DDBJ whole genome shotgun (WGS) entry which is preliminary data.</text>
</comment>
<dbReference type="SUPFAM" id="SSF51735">
    <property type="entry name" value="NAD(P)-binding Rossmann-fold domains"/>
    <property type="match status" value="1"/>
</dbReference>
<name>A0ABR9QSE8_9ACTN</name>
<dbReference type="PANTHER" id="PTHR43245">
    <property type="entry name" value="BIFUNCTIONAL POLYMYXIN RESISTANCE PROTEIN ARNA"/>
    <property type="match status" value="1"/>
</dbReference>
<gene>
    <name evidence="2" type="ORF">INF26_03960</name>
</gene>
<dbReference type="InterPro" id="IPR036291">
    <property type="entry name" value="NAD(P)-bd_dom_sf"/>
</dbReference>
<sequence>MDKKKIVVFGATGTLGLYTTDHLASELSDEWEVVATGRHPVAFFGARYPGKVSYAQVDIDDESTFGSLPDEGVYAVVHFAGALPAYMEGYDPRAYVQSNVMGTLNVLEYARRSGATRIIYTQTISDYDGYFNELTELMDDMPRRVPLTGDHSVYAITKCAAEDICRNYEREYGIAFFGLRLPNIYCYMPEIKTLYHDGKPATSSYRLMIKRALEGRDLEVWGDPEKGMDLIYVKDFCQMAWRELFADPGVSGMYNVGTGSMTSLDTLVSTIIDVFGAGDPAPKKDYRPEMHDCVNYFMNVDKARRNLGYEPKFGPRELFEDYKTEMALNRFSDFFVERYGDSAAYC</sequence>
<evidence type="ECO:0000259" key="1">
    <source>
        <dbReference type="Pfam" id="PF01370"/>
    </source>
</evidence>
<organism evidence="2 3">
    <name type="scientific">Thermophilibacter gallinarum</name>
    <dbReference type="NCBI Taxonomy" id="2779357"/>
    <lineage>
        <taxon>Bacteria</taxon>
        <taxon>Bacillati</taxon>
        <taxon>Actinomycetota</taxon>
        <taxon>Coriobacteriia</taxon>
        <taxon>Coriobacteriales</taxon>
        <taxon>Atopobiaceae</taxon>
        <taxon>Thermophilibacter</taxon>
    </lineage>
</organism>
<dbReference type="Proteomes" id="UP001194273">
    <property type="component" value="Unassembled WGS sequence"/>
</dbReference>
<feature type="domain" description="NAD-dependent epimerase/dehydratase" evidence="1">
    <location>
        <begin position="6"/>
        <end position="257"/>
    </location>
</feature>
<evidence type="ECO:0000313" key="3">
    <source>
        <dbReference type="Proteomes" id="UP001194273"/>
    </source>
</evidence>
<dbReference type="InterPro" id="IPR001509">
    <property type="entry name" value="Epimerase_deHydtase"/>
</dbReference>
<evidence type="ECO:0000313" key="2">
    <source>
        <dbReference type="EMBL" id="MBE5024006.1"/>
    </source>
</evidence>